<dbReference type="PANTHER" id="PTHR43651">
    <property type="entry name" value="1,4-ALPHA-GLUCAN-BRANCHING ENZYME"/>
    <property type="match status" value="1"/>
</dbReference>
<dbReference type="Gene3D" id="2.60.40.1180">
    <property type="entry name" value="Golgi alpha-mannosidase II"/>
    <property type="match status" value="1"/>
</dbReference>
<dbReference type="RefSeq" id="WP_369018341.1">
    <property type="nucleotide sequence ID" value="NZ_CP121689.1"/>
</dbReference>
<sequence>MRSCDSTGSSASLPANEVEKICRGEHENLFAVLGMHRLDGGNGVVVRTFLPYARKVWIVLEEGKKSWPLCRVHAEGLFEASLPLPEPVDYLFRVETDWGEYLTADAYSFEPSLSDLDVYLFKEGTHYQTFHFLGAHFEERRDVEGVCFRVWAPNARRVSVVGDFNRWDGRIHQMQNVKFSGIWEIFIPGVREGEKYKFEIRAQEGYFLLKADPFAFSSELRPKTASMIYRSEGKFSFSDQEWMERRKAENLLERPVSIYEVHLGSWKRGKDGAFLNYRELAHLLVNYVKKMGYTHIELLPVAEHPFDGSWGYHVTGYFAPTSRYGRPEDFKYFVDYCHRHEVGVILDWVVAHFPKDAHGLARFDGTPLFEYPDPRKAEHPHWGSLVFNYAREEVRSFLISNAVFWFQEYHIDALRVDAVASMLYLDYGRGPGEWVPNVFGGKENLEAIDFLRTFHRVVYQWFPGIFTAAEESTAWPGVTLPPEAGGLGFLFKWNMGWMNDFLTYMSKDPIYRKYHHQNLTFPIMYAFSENFILPLSHDEVVHGKGSLINKMPGDTWQKFANLRLAMVAMFGYPGKKLLFMGNDFAQWREWNHDGELDWFLLKDRNHRAFHRMVRDLQMLYRREKALWENETSPQSFRWIDCSDVEQSVVSFLRFGKDERECLVFVCNFTPVPRFHYRIGVPFPVFYRELLNSDSEIYGGSNLGNWGGVEATREPSHGFPYSIELTLPPLAGLILKPDFQSGR</sequence>
<dbReference type="Proteomes" id="UP001461341">
    <property type="component" value="Chromosome"/>
</dbReference>
<evidence type="ECO:0000256" key="8">
    <source>
        <dbReference type="ARBA" id="ARBA00023056"/>
    </source>
</evidence>
<evidence type="ECO:0000256" key="7">
    <source>
        <dbReference type="ARBA" id="ARBA00022679"/>
    </source>
</evidence>
<dbReference type="NCBIfam" id="NF003811">
    <property type="entry name" value="PRK05402.1"/>
    <property type="match status" value="1"/>
</dbReference>
<dbReference type="Pfam" id="PF22019">
    <property type="entry name" value="GlgB_N"/>
    <property type="match status" value="1"/>
</dbReference>
<feature type="active site" description="Proton donor" evidence="10">
    <location>
        <position position="470"/>
    </location>
</feature>
<keyword evidence="5 10" id="KW-0321">Glycogen metabolism</keyword>
<dbReference type="Gene3D" id="2.60.40.10">
    <property type="entry name" value="Immunoglobulins"/>
    <property type="match status" value="2"/>
</dbReference>
<evidence type="ECO:0000313" key="12">
    <source>
        <dbReference type="EMBL" id="WZL76183.1"/>
    </source>
</evidence>
<dbReference type="CDD" id="cd11322">
    <property type="entry name" value="AmyAc_Glg_BE"/>
    <property type="match status" value="1"/>
</dbReference>
<dbReference type="InterPro" id="IPR006407">
    <property type="entry name" value="GlgB"/>
</dbReference>
<evidence type="ECO:0000256" key="4">
    <source>
        <dbReference type="ARBA" id="ARBA00009000"/>
    </source>
</evidence>
<reference evidence="12 13" key="1">
    <citation type="submission" date="2023-03" db="EMBL/GenBank/DDBJ databases">
        <title>Novel Species.</title>
        <authorList>
            <person name="Ma S."/>
        </authorList>
    </citation>
    <scope>NUCLEOTIDE SEQUENCE [LARGE SCALE GENOMIC DNA]</scope>
    <source>
        <strain evidence="12 13">B11</strain>
    </source>
</reference>
<dbReference type="NCBIfam" id="TIGR01515">
    <property type="entry name" value="branching_enzym"/>
    <property type="match status" value="1"/>
</dbReference>
<dbReference type="InterPro" id="IPR037439">
    <property type="entry name" value="Branching_enzy"/>
</dbReference>
<evidence type="ECO:0000256" key="6">
    <source>
        <dbReference type="ARBA" id="ARBA00022676"/>
    </source>
</evidence>
<name>A0ABZ2YCZ0_9BACT</name>
<evidence type="ECO:0000259" key="11">
    <source>
        <dbReference type="SMART" id="SM00642"/>
    </source>
</evidence>
<evidence type="ECO:0000256" key="9">
    <source>
        <dbReference type="ARBA" id="ARBA00023277"/>
    </source>
</evidence>
<gene>
    <name evidence="10 12" type="primary">glgB</name>
    <name evidence="12" type="ORF">QBE54_00175</name>
</gene>
<dbReference type="InterPro" id="IPR013780">
    <property type="entry name" value="Glyco_hydro_b"/>
</dbReference>
<evidence type="ECO:0000313" key="13">
    <source>
        <dbReference type="Proteomes" id="UP001461341"/>
    </source>
</evidence>
<dbReference type="PANTHER" id="PTHR43651:SF3">
    <property type="entry name" value="1,4-ALPHA-GLUCAN-BRANCHING ENZYME"/>
    <property type="match status" value="1"/>
</dbReference>
<dbReference type="InterPro" id="IPR014756">
    <property type="entry name" value="Ig_E-set"/>
</dbReference>
<evidence type="ECO:0000256" key="10">
    <source>
        <dbReference type="HAMAP-Rule" id="MF_00685"/>
    </source>
</evidence>
<evidence type="ECO:0000256" key="5">
    <source>
        <dbReference type="ARBA" id="ARBA00022600"/>
    </source>
</evidence>
<keyword evidence="9 10" id="KW-0119">Carbohydrate metabolism</keyword>
<organism evidence="12 13">
    <name type="scientific">Thermatribacter velox</name>
    <dbReference type="NCBI Taxonomy" id="3039681"/>
    <lineage>
        <taxon>Bacteria</taxon>
        <taxon>Pseudomonadati</taxon>
        <taxon>Atribacterota</taxon>
        <taxon>Atribacteria</taxon>
        <taxon>Atribacterales</taxon>
        <taxon>Thermatribacteraceae</taxon>
        <taxon>Thermatribacter</taxon>
    </lineage>
</organism>
<dbReference type="InterPro" id="IPR017853">
    <property type="entry name" value="GH"/>
</dbReference>
<proteinExistence type="inferred from homology"/>
<dbReference type="InterPro" id="IPR044143">
    <property type="entry name" value="GlgB_N_E_set_prok"/>
</dbReference>
<dbReference type="CDD" id="cd02855">
    <property type="entry name" value="E_set_GBE_prok_N"/>
    <property type="match status" value="1"/>
</dbReference>
<dbReference type="EMBL" id="CP121689">
    <property type="protein sequence ID" value="WZL76183.1"/>
    <property type="molecule type" value="Genomic_DNA"/>
</dbReference>
<keyword evidence="8 10" id="KW-0320">Glycogen biosynthesis</keyword>
<protein>
    <recommendedName>
        <fullName evidence="10">1,4-alpha-glucan branching enzyme GlgB</fullName>
        <ecNumber evidence="10">2.4.1.18</ecNumber>
    </recommendedName>
    <alternativeName>
        <fullName evidence="10">1,4-alpha-D-glucan:1,4-alpha-D-glucan 6-glucosyl-transferase</fullName>
    </alternativeName>
    <alternativeName>
        <fullName evidence="10">Alpha-(1-&gt;4)-glucan branching enzyme</fullName>
    </alternativeName>
    <alternativeName>
        <fullName evidence="10">Glycogen branching enzyme</fullName>
        <shortName evidence="10">BE</shortName>
    </alternativeName>
</protein>
<dbReference type="InterPro" id="IPR013783">
    <property type="entry name" value="Ig-like_fold"/>
</dbReference>
<dbReference type="SMART" id="SM00642">
    <property type="entry name" value="Aamy"/>
    <property type="match status" value="1"/>
</dbReference>
<dbReference type="InterPro" id="IPR006048">
    <property type="entry name" value="A-amylase/branching_C"/>
</dbReference>
<comment type="subunit">
    <text evidence="10">Monomer.</text>
</comment>
<dbReference type="HAMAP" id="MF_00685">
    <property type="entry name" value="GlgB"/>
    <property type="match status" value="1"/>
</dbReference>
<dbReference type="SUPFAM" id="SSF51445">
    <property type="entry name" value="(Trans)glycosidases"/>
    <property type="match status" value="1"/>
</dbReference>
<feature type="active site" description="Nucleophile" evidence="10">
    <location>
        <position position="417"/>
    </location>
</feature>
<dbReference type="Pfam" id="PF02806">
    <property type="entry name" value="Alpha-amylase_C"/>
    <property type="match status" value="1"/>
</dbReference>
<dbReference type="NCBIfam" id="NF008967">
    <property type="entry name" value="PRK12313.1"/>
    <property type="match status" value="1"/>
</dbReference>
<comment type="similarity">
    <text evidence="4 10">Belongs to the glycosyl hydrolase 13 family. GlgB subfamily.</text>
</comment>
<accession>A0ABZ2YCZ0</accession>
<keyword evidence="13" id="KW-1185">Reference proteome</keyword>
<comment type="function">
    <text evidence="2 10">Catalyzes the formation of the alpha-1,6-glucosidic linkages in glycogen by scission of a 1,4-alpha-linked oligosaccharide from growing alpha-1,4-glucan chains and the subsequent attachment of the oligosaccharide to the alpha-1,6 position.</text>
</comment>
<dbReference type="InterPro" id="IPR006047">
    <property type="entry name" value="GH13_cat_dom"/>
</dbReference>
<dbReference type="PIRSF" id="PIRSF000463">
    <property type="entry name" value="GlgB"/>
    <property type="match status" value="1"/>
</dbReference>
<dbReference type="InterPro" id="IPR054169">
    <property type="entry name" value="GlgB_N"/>
</dbReference>
<comment type="pathway">
    <text evidence="3 10">Glycan biosynthesis; glycogen biosynthesis.</text>
</comment>
<evidence type="ECO:0000256" key="3">
    <source>
        <dbReference type="ARBA" id="ARBA00004964"/>
    </source>
</evidence>
<evidence type="ECO:0000256" key="1">
    <source>
        <dbReference type="ARBA" id="ARBA00000826"/>
    </source>
</evidence>
<dbReference type="SUPFAM" id="SSF51011">
    <property type="entry name" value="Glycosyl hydrolase domain"/>
    <property type="match status" value="1"/>
</dbReference>
<dbReference type="Pfam" id="PF02922">
    <property type="entry name" value="CBM_48"/>
    <property type="match status" value="1"/>
</dbReference>
<dbReference type="Pfam" id="PF00128">
    <property type="entry name" value="Alpha-amylase"/>
    <property type="match status" value="1"/>
</dbReference>
<dbReference type="SUPFAM" id="SSF81296">
    <property type="entry name" value="E set domains"/>
    <property type="match status" value="2"/>
</dbReference>
<keyword evidence="6 10" id="KW-0328">Glycosyltransferase</keyword>
<keyword evidence="7 10" id="KW-0808">Transferase</keyword>
<comment type="catalytic activity">
    <reaction evidence="1 10">
        <text>Transfers a segment of a (1-&gt;4)-alpha-D-glucan chain to a primary hydroxy group in a similar glucan chain.</text>
        <dbReference type="EC" id="2.4.1.18"/>
    </reaction>
</comment>
<evidence type="ECO:0000256" key="2">
    <source>
        <dbReference type="ARBA" id="ARBA00002953"/>
    </source>
</evidence>
<dbReference type="GO" id="GO:0003844">
    <property type="term" value="F:1,4-alpha-glucan branching enzyme activity"/>
    <property type="evidence" value="ECO:0007669"/>
    <property type="project" value="UniProtKB-EC"/>
</dbReference>
<dbReference type="Gene3D" id="3.20.20.80">
    <property type="entry name" value="Glycosidases"/>
    <property type="match status" value="1"/>
</dbReference>
<dbReference type="InterPro" id="IPR004193">
    <property type="entry name" value="Glyco_hydro_13_N"/>
</dbReference>
<dbReference type="EC" id="2.4.1.18" evidence="10"/>
<feature type="domain" description="Glycosyl hydrolase family 13 catalytic" evidence="11">
    <location>
        <begin position="260"/>
        <end position="604"/>
    </location>
</feature>